<gene>
    <name evidence="5" type="ORF">BTW15_20130</name>
</gene>
<dbReference type="InterPro" id="IPR023614">
    <property type="entry name" value="Porin_dom_sf"/>
</dbReference>
<name>A0AB36KNU5_PSEUB</name>
<reference evidence="5 6" key="1">
    <citation type="journal article" date="2017" name="Mol. Ecol.">
        <title>Adaptation of the pathogen, Pseudomonas syringae, during experimental evolution on a native vs. alternative host plant.</title>
        <authorList>
            <person name="Meaden S."/>
            <person name="Koskella B."/>
        </authorList>
    </citation>
    <scope>NUCLEOTIDE SEQUENCE [LARGE SCALE GENOMIC DNA]</scope>
    <source>
        <strain evidence="5 6">PT23</strain>
    </source>
</reference>
<dbReference type="Gene3D" id="2.40.160.10">
    <property type="entry name" value="Porin"/>
    <property type="match status" value="1"/>
</dbReference>
<accession>A0AB36KNU5</accession>
<evidence type="ECO:0000313" key="5">
    <source>
        <dbReference type="EMBL" id="OPE58241.1"/>
    </source>
</evidence>
<dbReference type="Pfam" id="PF03573">
    <property type="entry name" value="OprD"/>
    <property type="match status" value="1"/>
</dbReference>
<dbReference type="InterPro" id="IPR005318">
    <property type="entry name" value="OM_porin_bac"/>
</dbReference>
<protein>
    <submittedName>
        <fullName evidence="5">Porin</fullName>
    </submittedName>
</protein>
<proteinExistence type="inferred from homology"/>
<evidence type="ECO:0000256" key="3">
    <source>
        <dbReference type="ARBA" id="ARBA00022729"/>
    </source>
</evidence>
<evidence type="ECO:0000313" key="6">
    <source>
        <dbReference type="Proteomes" id="UP000189855"/>
    </source>
</evidence>
<dbReference type="GO" id="GO:0016020">
    <property type="term" value="C:membrane"/>
    <property type="evidence" value="ECO:0007669"/>
    <property type="project" value="InterPro"/>
</dbReference>
<evidence type="ECO:0000256" key="2">
    <source>
        <dbReference type="ARBA" id="ARBA00022448"/>
    </source>
</evidence>
<evidence type="ECO:0000256" key="4">
    <source>
        <dbReference type="SAM" id="SignalP"/>
    </source>
</evidence>
<feature type="chain" id="PRO_5044258937" evidence="4">
    <location>
        <begin position="23"/>
        <end position="415"/>
    </location>
</feature>
<comment type="similarity">
    <text evidence="1">Belongs to the outer membrane porin (Opr) (TC 1.B.25) family.</text>
</comment>
<comment type="caution">
    <text evidence="5">The sequence shown here is derived from an EMBL/GenBank/DDBJ whole genome shotgun (WGS) entry which is preliminary data.</text>
</comment>
<dbReference type="EMBL" id="MSDS01000025">
    <property type="protein sequence ID" value="OPE58241.1"/>
    <property type="molecule type" value="Genomic_DNA"/>
</dbReference>
<dbReference type="RefSeq" id="WP_054090308.1">
    <property type="nucleotide sequence ID" value="NZ_JAIFYV010000102.1"/>
</dbReference>
<keyword evidence="3 4" id="KW-0732">Signal</keyword>
<sequence>MKTKKLWVPAAVVMGLSPLAYSSDFSESAFVKDSSLKILARNVYFDRDFAGDRATQSQRQEWAQGFITTFNSGYTPGVVGIGFDAIGMMGIKLDSSSDRINSGLLPATGSGVTGADKAQDEYSKAVGAVKFKIGNTVLKYGEQIVQNPVFLNTDSRLLPETTEGLTIVSKDIDGLKLEGGHLTSLRSMAQTNRASGVLQEADYAGFSYALTKQVTASLYASKVENYWTKRYAGLQYIIPIDGGQSLTFKFDGYQQKSIGDGLGGDLDNTAYSLKGTYAYKSHAFTLARQQINGKGKFSYGPDGGDTNYLAGYIQYMDATREDETSWQLRYDYDFASLGVPGLSFMGRYARGTGANASSTINDGTEWERDLQVNYVVQSGSAKGLNFRVRQATYRSDFTADVNELRVITEMPINIF</sequence>
<organism evidence="5 6">
    <name type="scientific">Pseudomonas syringae pv. tomato</name>
    <dbReference type="NCBI Taxonomy" id="323"/>
    <lineage>
        <taxon>Bacteria</taxon>
        <taxon>Pseudomonadati</taxon>
        <taxon>Pseudomonadota</taxon>
        <taxon>Gammaproteobacteria</taxon>
        <taxon>Pseudomonadales</taxon>
        <taxon>Pseudomonadaceae</taxon>
        <taxon>Pseudomonas</taxon>
    </lineage>
</organism>
<keyword evidence="2" id="KW-0813">Transport</keyword>
<feature type="signal peptide" evidence="4">
    <location>
        <begin position="1"/>
        <end position="22"/>
    </location>
</feature>
<dbReference type="GO" id="GO:0015288">
    <property type="term" value="F:porin activity"/>
    <property type="evidence" value="ECO:0007669"/>
    <property type="project" value="TreeGrafter"/>
</dbReference>
<dbReference type="Proteomes" id="UP000189855">
    <property type="component" value="Unassembled WGS sequence"/>
</dbReference>
<evidence type="ECO:0000256" key="1">
    <source>
        <dbReference type="ARBA" id="ARBA00009075"/>
    </source>
</evidence>
<dbReference type="PANTHER" id="PTHR34596">
    <property type="entry name" value="CHITOPORIN"/>
    <property type="match status" value="1"/>
</dbReference>
<dbReference type="PANTHER" id="PTHR34596:SF2">
    <property type="entry name" value="CHITOPORIN"/>
    <property type="match status" value="1"/>
</dbReference>
<dbReference type="AlphaFoldDB" id="A0AB36KNU5"/>